<gene>
    <name evidence="2" type="ORF">SAMN04488057_12231</name>
</gene>
<feature type="compositionally biased region" description="Gly residues" evidence="1">
    <location>
        <begin position="1"/>
        <end position="10"/>
    </location>
</feature>
<keyword evidence="3" id="KW-1185">Reference proteome</keyword>
<accession>A0A1M7QRP1</accession>
<dbReference type="STRING" id="388280.SAMN04488057_12231"/>
<dbReference type="EMBL" id="FRCY01000022">
    <property type="protein sequence ID" value="SHN34022.1"/>
    <property type="molecule type" value="Genomic_DNA"/>
</dbReference>
<dbReference type="Proteomes" id="UP000184513">
    <property type="component" value="Unassembled WGS sequence"/>
</dbReference>
<proteinExistence type="predicted"/>
<organism evidence="2 3">
    <name type="scientific">Cyclobacterium lianum</name>
    <dbReference type="NCBI Taxonomy" id="388280"/>
    <lineage>
        <taxon>Bacteria</taxon>
        <taxon>Pseudomonadati</taxon>
        <taxon>Bacteroidota</taxon>
        <taxon>Cytophagia</taxon>
        <taxon>Cytophagales</taxon>
        <taxon>Cyclobacteriaceae</taxon>
        <taxon>Cyclobacterium</taxon>
    </lineage>
</organism>
<feature type="region of interest" description="Disordered" evidence="1">
    <location>
        <begin position="1"/>
        <end position="50"/>
    </location>
</feature>
<sequence>MPTGRHVGGGTRRDDYQPATLSSGRQGVPVRLASASRTSDHKNQMINNRK</sequence>
<name>A0A1M7QRP1_9BACT</name>
<evidence type="ECO:0000256" key="1">
    <source>
        <dbReference type="SAM" id="MobiDB-lite"/>
    </source>
</evidence>
<reference evidence="2 3" key="1">
    <citation type="submission" date="2016-11" db="EMBL/GenBank/DDBJ databases">
        <authorList>
            <person name="Jaros S."/>
            <person name="Januszkiewicz K."/>
            <person name="Wedrychowicz H."/>
        </authorList>
    </citation>
    <scope>NUCLEOTIDE SEQUENCE [LARGE SCALE GENOMIC DNA]</scope>
    <source>
        <strain evidence="2 3">CGMCC 1.6102</strain>
    </source>
</reference>
<evidence type="ECO:0000313" key="2">
    <source>
        <dbReference type="EMBL" id="SHN34022.1"/>
    </source>
</evidence>
<protein>
    <submittedName>
        <fullName evidence="2">Uncharacterized protein</fullName>
    </submittedName>
</protein>
<dbReference type="AlphaFoldDB" id="A0A1M7QRP1"/>
<evidence type="ECO:0000313" key="3">
    <source>
        <dbReference type="Proteomes" id="UP000184513"/>
    </source>
</evidence>